<evidence type="ECO:0000256" key="1">
    <source>
        <dbReference type="ARBA" id="ARBA00004259"/>
    </source>
</evidence>
<dbReference type="InterPro" id="IPR015943">
    <property type="entry name" value="WD40/YVTN_repeat-like_dom_sf"/>
</dbReference>
<comment type="similarity">
    <text evidence="2">Belongs to the nucleoporin Nup133 family.</text>
</comment>
<keyword evidence="6" id="KW-0811">Translocation</keyword>
<organism evidence="11 12">
    <name type="scientific">Botrytis deweyae</name>
    <dbReference type="NCBI Taxonomy" id="2478750"/>
    <lineage>
        <taxon>Eukaryota</taxon>
        <taxon>Fungi</taxon>
        <taxon>Dikarya</taxon>
        <taxon>Ascomycota</taxon>
        <taxon>Pezizomycotina</taxon>
        <taxon>Leotiomycetes</taxon>
        <taxon>Helotiales</taxon>
        <taxon>Sclerotiniaceae</taxon>
        <taxon>Botrytis</taxon>
    </lineage>
</organism>
<feature type="region of interest" description="Disordered" evidence="8">
    <location>
        <begin position="68"/>
        <end position="100"/>
    </location>
</feature>
<evidence type="ECO:0000256" key="7">
    <source>
        <dbReference type="ARBA" id="ARBA00023242"/>
    </source>
</evidence>
<evidence type="ECO:0000259" key="10">
    <source>
        <dbReference type="Pfam" id="PF08801"/>
    </source>
</evidence>
<dbReference type="InterPro" id="IPR007187">
    <property type="entry name" value="Nucleoporin_Nup133/Nup155_C"/>
</dbReference>
<keyword evidence="7" id="KW-0539">Nucleus</keyword>
<feature type="domain" description="Nucleoporin Nup133/Nup155-like N-terminal" evidence="10">
    <location>
        <begin position="105"/>
        <end position="546"/>
    </location>
</feature>
<dbReference type="RefSeq" id="XP_038811910.1">
    <property type="nucleotide sequence ID" value="XM_038951437.1"/>
</dbReference>
<keyword evidence="12" id="KW-1185">Reference proteome</keyword>
<dbReference type="InterPro" id="IPR037624">
    <property type="entry name" value="Nup133-like"/>
</dbReference>
<evidence type="ECO:0000256" key="3">
    <source>
        <dbReference type="ARBA" id="ARBA00022448"/>
    </source>
</evidence>
<proteinExistence type="inferred from homology"/>
<keyword evidence="4" id="KW-0509">mRNA transport</keyword>
<dbReference type="SUPFAM" id="SSF117289">
    <property type="entry name" value="Nucleoporin domain"/>
    <property type="match status" value="1"/>
</dbReference>
<dbReference type="PANTHER" id="PTHR13405">
    <property type="entry name" value="NUCLEAR PORE COMPLEX PROTEIN NUP133"/>
    <property type="match status" value="1"/>
</dbReference>
<keyword evidence="5" id="KW-0653">Protein transport</keyword>
<dbReference type="InterPro" id="IPR014908">
    <property type="entry name" value="Nucleoporin_Nup133/Nup155_N"/>
</dbReference>
<evidence type="ECO:0000256" key="4">
    <source>
        <dbReference type="ARBA" id="ARBA00022816"/>
    </source>
</evidence>
<evidence type="ECO:0000256" key="5">
    <source>
        <dbReference type="ARBA" id="ARBA00022927"/>
    </source>
</evidence>
<reference evidence="11 12" key="1">
    <citation type="journal article" date="2020" name="Genome Biol. Evol.">
        <title>Comparative genomics of Sclerotiniaceae.</title>
        <authorList>
            <person name="Valero Jimenez C.A."/>
            <person name="Steentjes M."/>
            <person name="Scholten O.E."/>
            <person name="Van Kan J.A.L."/>
        </authorList>
    </citation>
    <scope>NUCLEOTIDE SEQUENCE [LARGE SCALE GENOMIC DNA]</scope>
    <source>
        <strain evidence="11 12">B1</strain>
    </source>
</reference>
<dbReference type="Gene3D" id="1.20.58.1380">
    <property type="match status" value="1"/>
</dbReference>
<gene>
    <name evidence="11" type="ORF">EAE98_003817</name>
</gene>
<dbReference type="Pfam" id="PF03177">
    <property type="entry name" value="Nucleoporin_C"/>
    <property type="match status" value="1"/>
</dbReference>
<evidence type="ECO:0000256" key="8">
    <source>
        <dbReference type="SAM" id="MobiDB-lite"/>
    </source>
</evidence>
<feature type="compositionally biased region" description="Low complexity" evidence="8">
    <location>
        <begin position="1387"/>
        <end position="1397"/>
    </location>
</feature>
<accession>A0ABQ7IS59</accession>
<feature type="domain" description="Nucleoporin Nup133/Nup155-like C-terminal" evidence="9">
    <location>
        <begin position="657"/>
        <end position="1307"/>
    </location>
</feature>
<evidence type="ECO:0000313" key="11">
    <source>
        <dbReference type="EMBL" id="KAF7932518.1"/>
    </source>
</evidence>
<feature type="region of interest" description="Disordered" evidence="8">
    <location>
        <begin position="1"/>
        <end position="54"/>
    </location>
</feature>
<sequence>MFSPTVNAGAPAPVRSSRRRPRPHSNENSIAQPKSKRVRSSYDDQTFAPNGTLEMEEAKVNKVATLTRRESPKEVPSQRREIVVRGKKSKGTDRTGKGDGSVVLTKNDTYTVSKLPALPDQIRADITARQHGAIHSDSGYALALTHSHAFVWPYAINIPSPETFTFALPYSHKHITDPLPLGSLVSPSASSSEPGLVVVIPTGKITYWESIASAATLDLIKLKSNGVGSTIPGMLSGETVVQLLNAETAGFVLAFSTGRLAYLRVRDGHGRPEVSVQFLRGSSGPLAGGLFGSIRNVLSSTAWRGDIAAVRAGPQEHVGDRNVVVATGKGRIQLWNLQRDGQNALQGEAEGREAIVLEMKKAEPILFDLSIETFEVLDFTFMPQTPEDRENEGDRLILLTSLSNRYTSHYTLVDVVLRRDQLIVEDVRLLKSYTTPVNKNAISKARIYLPSPALVAYVVFDRAVVVVSRAKQVESPDSQLRSENHTLSPSFEDVVDFREDTNVEIVGSGMEEPQNTPHGIEEAKSFKYKAKHPAAVLLVRGGGVIRVAATDVDKLASNKGQQVTAKSKLEQAVFFGTMAQNPLSFAGRSEFQFPPEEVGAAALELSLEIVASRTPFIPSVSASLEQHLKRRATALHDLAKHLKSTGVEIDRLTRWKLLWDAERMSAATIIWQRYDALVRELPDDQKRGLLADLVDHIHENLKTEPVAERGEVDRVRHFFIHDVFRLELAVPWAFQMLKYAWTNGQAPASVMETLSQSNDVMISALEAAFDFRMNNLRLYGLQSETISHGVLEEGYEGLPEFWTSTFYIAENIRKQTDLVSTLFGDFWNKPVAEDSPDPATLEKIRLEHPNLIDVAIRSNLERIRWVSAQDSPQLQMQAEGLQTLQFDAQDKQLQRLADTFSLPDEAMNLAEKYEILQTLATVLMYEVGICADRLRIPGIEEEDYENLKKREQDLRDRMDKSFANFGASWAAALYEYYIGTGEIQQMLNDYQNQRAFLTAFLRDKPEYAKIGWIHEITRERDYDEAARMLLELGLDRERDVWSKKVELSIGKLSRMAGRNYSQANGILIPDGGESELVRANQELGLLKIQDLIYKYIYPTISTAIDDNAEVQLALETHGNKSLKQQFSFMNLLESSITLLVKHETMDAFCLVDLLTLMGDNFRAMEQDDFNMSRFYWALEAIRLGVTNKEEKLLMQRVIWRRCLLRDDWAAMNNTEAKDDQFVEDQLKTTALYWTLKACFKNRIFEKDLTIRSLTPEEVLGACTEELEQRWSRIDASMRERMMQDYQIEDDVLTQYIDTARIDKWHQQAVELAKQDFRDEVGAETSAGSVMDREAARTLEELERSIADNEKGKAEGMLLSKPRHRAKIGYDGRGSASGSRSGSGSGRPGSFRSSLKLY</sequence>
<evidence type="ECO:0000256" key="2">
    <source>
        <dbReference type="ARBA" id="ARBA00005569"/>
    </source>
</evidence>
<dbReference type="PANTHER" id="PTHR13405:SF11">
    <property type="entry name" value="NUCLEAR PORE COMPLEX PROTEIN NUP133"/>
    <property type="match status" value="1"/>
</dbReference>
<comment type="subcellular location">
    <subcellularLocation>
        <location evidence="1">Nucleus envelope</location>
    </subcellularLocation>
</comment>
<dbReference type="EMBL" id="RCSX01000007">
    <property type="protein sequence ID" value="KAF7932518.1"/>
    <property type="molecule type" value="Genomic_DNA"/>
</dbReference>
<evidence type="ECO:0008006" key="13">
    <source>
        <dbReference type="Google" id="ProtNLM"/>
    </source>
</evidence>
<dbReference type="Proteomes" id="UP000783213">
    <property type="component" value="Unassembled WGS sequence"/>
</dbReference>
<name>A0ABQ7IS59_9HELO</name>
<dbReference type="GeneID" id="62230591"/>
<evidence type="ECO:0000256" key="6">
    <source>
        <dbReference type="ARBA" id="ARBA00023010"/>
    </source>
</evidence>
<protein>
    <recommendedName>
        <fullName evidence="13">Nucleoporin Nup133/Nup155-like C-terminal domain-containing protein</fullName>
    </recommendedName>
</protein>
<feature type="compositionally biased region" description="Basic and acidic residues" evidence="8">
    <location>
        <begin position="68"/>
        <end position="97"/>
    </location>
</feature>
<evidence type="ECO:0000259" key="9">
    <source>
        <dbReference type="Pfam" id="PF03177"/>
    </source>
</evidence>
<evidence type="ECO:0000313" key="12">
    <source>
        <dbReference type="Proteomes" id="UP000783213"/>
    </source>
</evidence>
<keyword evidence="3" id="KW-0813">Transport</keyword>
<dbReference type="Gene3D" id="2.130.10.10">
    <property type="entry name" value="YVTN repeat-like/Quinoprotein amine dehydrogenase"/>
    <property type="match status" value="1"/>
</dbReference>
<dbReference type="Pfam" id="PF08801">
    <property type="entry name" value="Nucleoporin_N"/>
    <property type="match status" value="1"/>
</dbReference>
<feature type="region of interest" description="Disordered" evidence="8">
    <location>
        <begin position="1349"/>
        <end position="1397"/>
    </location>
</feature>
<comment type="caution">
    <text evidence="11">The sequence shown here is derived from an EMBL/GenBank/DDBJ whole genome shotgun (WGS) entry which is preliminary data.</text>
</comment>